<name>A0AAV1RXS8_9ROSI</name>
<gene>
    <name evidence="7" type="ORF">DCAF_LOCUS16570</name>
</gene>
<comment type="subcellular location">
    <subcellularLocation>
        <location evidence="1">Membrane</location>
        <topology evidence="1">Single-pass membrane protein</topology>
    </subcellularLocation>
</comment>
<accession>A0AAV1RXS8</accession>
<dbReference type="AlphaFoldDB" id="A0AAV1RXS8"/>
<dbReference type="Proteomes" id="UP001314170">
    <property type="component" value="Unassembled WGS sequence"/>
</dbReference>
<evidence type="ECO:0000313" key="8">
    <source>
        <dbReference type="Proteomes" id="UP001314170"/>
    </source>
</evidence>
<dbReference type="GO" id="GO:0009506">
    <property type="term" value="C:plasmodesma"/>
    <property type="evidence" value="ECO:0007669"/>
    <property type="project" value="TreeGrafter"/>
</dbReference>
<feature type="domain" description="Late embryogenesis abundant protein LEA-2 subgroup" evidence="6">
    <location>
        <begin position="96"/>
        <end position="198"/>
    </location>
</feature>
<evidence type="ECO:0000256" key="4">
    <source>
        <dbReference type="ARBA" id="ARBA00023136"/>
    </source>
</evidence>
<evidence type="ECO:0000256" key="3">
    <source>
        <dbReference type="ARBA" id="ARBA00022989"/>
    </source>
</evidence>
<protein>
    <recommendedName>
        <fullName evidence="6">Late embryogenesis abundant protein LEA-2 subgroup domain-containing protein</fullName>
    </recommendedName>
</protein>
<evidence type="ECO:0000256" key="2">
    <source>
        <dbReference type="ARBA" id="ARBA00022692"/>
    </source>
</evidence>
<keyword evidence="3 5" id="KW-1133">Transmembrane helix</keyword>
<keyword evidence="4 5" id="KW-0472">Membrane</keyword>
<proteinExistence type="predicted"/>
<organism evidence="7 8">
    <name type="scientific">Dovyalis caffra</name>
    <dbReference type="NCBI Taxonomy" id="77055"/>
    <lineage>
        <taxon>Eukaryota</taxon>
        <taxon>Viridiplantae</taxon>
        <taxon>Streptophyta</taxon>
        <taxon>Embryophyta</taxon>
        <taxon>Tracheophyta</taxon>
        <taxon>Spermatophyta</taxon>
        <taxon>Magnoliopsida</taxon>
        <taxon>eudicotyledons</taxon>
        <taxon>Gunneridae</taxon>
        <taxon>Pentapetalae</taxon>
        <taxon>rosids</taxon>
        <taxon>fabids</taxon>
        <taxon>Malpighiales</taxon>
        <taxon>Salicaceae</taxon>
        <taxon>Flacourtieae</taxon>
        <taxon>Dovyalis</taxon>
    </lineage>
</organism>
<feature type="transmembrane region" description="Helical" evidence="5">
    <location>
        <begin position="40"/>
        <end position="63"/>
    </location>
</feature>
<reference evidence="7 8" key="1">
    <citation type="submission" date="2024-01" db="EMBL/GenBank/DDBJ databases">
        <authorList>
            <person name="Waweru B."/>
        </authorList>
    </citation>
    <scope>NUCLEOTIDE SEQUENCE [LARGE SCALE GENOMIC DNA]</scope>
</reference>
<dbReference type="PANTHER" id="PTHR31415:SF4">
    <property type="entry name" value="NDR1_HIN1-LIKE PROTEIN 3"/>
    <property type="match status" value="1"/>
</dbReference>
<dbReference type="Pfam" id="PF03168">
    <property type="entry name" value="LEA_2"/>
    <property type="match status" value="1"/>
</dbReference>
<keyword evidence="2 5" id="KW-0812">Transmembrane</keyword>
<dbReference type="PANTHER" id="PTHR31415">
    <property type="entry name" value="OS05G0367900 PROTEIN"/>
    <property type="match status" value="1"/>
</dbReference>
<evidence type="ECO:0000313" key="7">
    <source>
        <dbReference type="EMBL" id="CAK7342003.1"/>
    </source>
</evidence>
<dbReference type="GO" id="GO:0005886">
    <property type="term" value="C:plasma membrane"/>
    <property type="evidence" value="ECO:0007669"/>
    <property type="project" value="TreeGrafter"/>
</dbReference>
<dbReference type="InterPro" id="IPR044839">
    <property type="entry name" value="NDR1-like"/>
</dbReference>
<evidence type="ECO:0000256" key="1">
    <source>
        <dbReference type="ARBA" id="ARBA00004167"/>
    </source>
</evidence>
<sequence length="221" mass="25177">MAEKQGHLNGAYYGPSIPPPQHYHRPGRGSDCGCCCLITLLLKVIITVAVLIGLFILIVWLIFRPINKVKFHVTDVALTQFNYTNNMLQYDLAANVTIRNPNKKIGIYYDRIQARAFYEDQRFGYQALTPFYQGHKNTSALNVVLKGQQLVTLQGEELTRFNQETKSGRYGITLELSLRIRFKLGKVKTARFKPKVECDDLMIPLNGDYVAGNNNKCKIKF</sequence>
<dbReference type="EMBL" id="CAWUPB010001160">
    <property type="protein sequence ID" value="CAK7342003.1"/>
    <property type="molecule type" value="Genomic_DNA"/>
</dbReference>
<keyword evidence="8" id="KW-1185">Reference proteome</keyword>
<evidence type="ECO:0000256" key="5">
    <source>
        <dbReference type="SAM" id="Phobius"/>
    </source>
</evidence>
<comment type="caution">
    <text evidence="7">The sequence shown here is derived from an EMBL/GenBank/DDBJ whole genome shotgun (WGS) entry which is preliminary data.</text>
</comment>
<evidence type="ECO:0000259" key="6">
    <source>
        <dbReference type="Pfam" id="PF03168"/>
    </source>
</evidence>
<dbReference type="InterPro" id="IPR004864">
    <property type="entry name" value="LEA_2"/>
</dbReference>
<dbReference type="GO" id="GO:0098542">
    <property type="term" value="P:defense response to other organism"/>
    <property type="evidence" value="ECO:0007669"/>
    <property type="project" value="InterPro"/>
</dbReference>